<comment type="caution">
    <text evidence="1">The sequence shown here is derived from an EMBL/GenBank/DDBJ whole genome shotgun (WGS) entry which is preliminary data.</text>
</comment>
<keyword evidence="2" id="KW-1185">Reference proteome</keyword>
<evidence type="ECO:0000313" key="2">
    <source>
        <dbReference type="Proteomes" id="UP000683925"/>
    </source>
</evidence>
<proteinExistence type="predicted"/>
<name>A0A8S1XGT6_PAROT</name>
<protein>
    <submittedName>
        <fullName evidence="1">Uncharacterized protein</fullName>
    </submittedName>
</protein>
<dbReference type="Proteomes" id="UP000683925">
    <property type="component" value="Unassembled WGS sequence"/>
</dbReference>
<accession>A0A8S1XGT6</accession>
<sequence>MHHYVLQVPPEVFKRLLPMRVESVQTNIVNLRGN</sequence>
<gene>
    <name evidence="1" type="ORF">POCTA_138.1.T1220034</name>
</gene>
<reference evidence="1" key="1">
    <citation type="submission" date="2021-01" db="EMBL/GenBank/DDBJ databases">
        <authorList>
            <consortium name="Genoscope - CEA"/>
            <person name="William W."/>
        </authorList>
    </citation>
    <scope>NUCLEOTIDE SEQUENCE</scope>
</reference>
<dbReference type="EMBL" id="CAJJDP010000122">
    <property type="protein sequence ID" value="CAD8200500.1"/>
    <property type="molecule type" value="Genomic_DNA"/>
</dbReference>
<dbReference type="AlphaFoldDB" id="A0A8S1XGT6"/>
<evidence type="ECO:0000313" key="1">
    <source>
        <dbReference type="EMBL" id="CAD8200500.1"/>
    </source>
</evidence>
<organism evidence="1 2">
    <name type="scientific">Paramecium octaurelia</name>
    <dbReference type="NCBI Taxonomy" id="43137"/>
    <lineage>
        <taxon>Eukaryota</taxon>
        <taxon>Sar</taxon>
        <taxon>Alveolata</taxon>
        <taxon>Ciliophora</taxon>
        <taxon>Intramacronucleata</taxon>
        <taxon>Oligohymenophorea</taxon>
        <taxon>Peniculida</taxon>
        <taxon>Parameciidae</taxon>
        <taxon>Paramecium</taxon>
    </lineage>
</organism>